<dbReference type="OrthoDB" id="6423816at2759"/>
<sequence length="1259" mass="144274">MPCMCIDTALSVVFQKLGLLVGKYPGYFVLVPFFVACIFGTGLQRLRYEDDPEYLFSPTDGRSKIEREIIDEYFPINYTQNFNPGRVTHKGRFGRIIITARDGGTIMKRSIWNEIVHLDGAIKNLTIEWDDQRWQYKDLCAKHEFKCYSNDILDFQDKIDDIEAKKYFLKYPIWINHETYKAYFFPAHLGGVKRDSNGLIESAKGMNLMYFIDATAKHGDIRGQIWEQLFLDFTASVHYEHIIISRFISTTLQKELDSNTHSLVPFFSITIGIMLVFSIGTCMMFDWVRSKPWLGLMGCFSAGLAVVGAFGLCVYCGIEMIGINLAAPFLMLGVGMDDAFVLLAAWRRTDPTMSVPKRLSHTYSEAAVSITITSLTNFISFMIGIITPFPSVRIFCIYTAVAVLFTYAFNITFFGGLMAYFGEVESRNLHGLICVPVLPKSLAEDKGFFFRLLCTGGRNPNDPDNPKDNKEHLMMIFFRDHLAVALNRPLIKLLVITMFLIYLLIGIYGCSVIKEGLDRRKLSRDDSYSVQFYDFEDKYFREYPYRIQVVINETMNYADPLVQQQIEEMLQRFENSPYVADKSMTESWLRSYLIFLNQEDSFLFLQALNVSDPSDFYRGLRDIFLHFPLTEQFRYDVVFNEDGSEIIASRYIIQTQNILDANMEKEMLIALREIADSFPFTVTIYHHYFIFFDQFVLVRSISIQTITVAAIVMMAISLVFIPSPSCAIWVAFSIISIEIGVIGYMTLWNVNLDSISMINLIMCIGFSVDFSAHISYAYISCHERTPSDRVRSALYSLGLPIFQGSVSTVLGIIALAFAPSYVFVTFFKTVFLVMLFGATHGILLLPVLLSITDICRQQPRLLPDGSSSSLASSSSKEKDEQPFHHYKAANLNEQPLSLGTNKCKDLPFYTAERFFDGKTIVHQNGGPIYIPRPSYINLKGPKEKKNLSDSNESNRSMEARNHSTKFLNAIKPIDGVSVEGSDGSVVLAERDLGLGTSVEECSESSWKACVENNEIFVIDRQPKSEKKMNFDEKPASKRNPYNKMRKFSPKSSRNKNGSIMMAATHINDGYISDSGPDLTPEREERARSKLFVSRSKSNDEIKDDYQRSSSLSATRLRNFRKPKERVMDADDRDNDDVVDVDQDYGRNLNHNQKLNHQSSLIDEEKHPQQLMVMIPQDDFHRRRINSYALPILRQSNQLVDYHNHLHHRNSTSSLKETDNNLDEINREQKQPNDIQSSSYQYFDHNLYWDDDDADRWSRK</sequence>
<feature type="transmembrane region" description="Helical" evidence="9">
    <location>
        <begin position="760"/>
        <end position="779"/>
    </location>
</feature>
<evidence type="ECO:0000256" key="1">
    <source>
        <dbReference type="ARBA" id="ARBA00004651"/>
    </source>
</evidence>
<dbReference type="EMBL" id="WVUK01000064">
    <property type="protein sequence ID" value="KAF7489738.1"/>
    <property type="molecule type" value="Genomic_DNA"/>
</dbReference>
<dbReference type="FunFam" id="1.20.1640.10:FF:000013">
    <property type="entry name" value="PaTched Related family"/>
    <property type="match status" value="1"/>
</dbReference>
<dbReference type="GO" id="GO:0030659">
    <property type="term" value="C:cytoplasmic vesicle membrane"/>
    <property type="evidence" value="ECO:0007669"/>
    <property type="project" value="TreeGrafter"/>
</dbReference>
<evidence type="ECO:0000313" key="12">
    <source>
        <dbReference type="EnsemblMetazoa" id="KAF7489738.1"/>
    </source>
</evidence>
<evidence type="ECO:0000259" key="10">
    <source>
        <dbReference type="PROSITE" id="PS50156"/>
    </source>
</evidence>
<evidence type="ECO:0000256" key="9">
    <source>
        <dbReference type="SAM" id="Phobius"/>
    </source>
</evidence>
<proteinExistence type="inferred from homology"/>
<dbReference type="PANTHER" id="PTHR10796:SF92">
    <property type="entry name" value="PATCHED-RELATED, ISOFORM A"/>
    <property type="match status" value="1"/>
</dbReference>
<feature type="transmembrane region" description="Helical" evidence="9">
    <location>
        <begin position="394"/>
        <end position="421"/>
    </location>
</feature>
<reference evidence="11" key="2">
    <citation type="submission" date="2020-01" db="EMBL/GenBank/DDBJ databases">
        <authorList>
            <person name="Korhonen P.K.K."/>
            <person name="Guangxu M.G."/>
            <person name="Wang T.W."/>
            <person name="Stroehlein A.J.S."/>
            <person name="Young N.D."/>
            <person name="Ang C.-S.A."/>
            <person name="Fernando D.W.F."/>
            <person name="Lu H.L."/>
            <person name="Taylor S.T."/>
            <person name="Ehtesham M.E.M."/>
            <person name="Najaraj S.H.N."/>
            <person name="Harsha G.H.G."/>
            <person name="Madugundu A.M."/>
            <person name="Renuse S.R."/>
            <person name="Holt D.H."/>
            <person name="Pandey A.P."/>
            <person name="Papenfuss A.P."/>
            <person name="Gasser R.B.G."/>
            <person name="Fischer K.F."/>
        </authorList>
    </citation>
    <scope>NUCLEOTIDE SEQUENCE</scope>
    <source>
        <strain evidence="11">SSS_KF_BRIS2020</strain>
    </source>
</reference>
<feature type="transmembrane region" description="Helical" evidence="9">
    <location>
        <begin position="490"/>
        <end position="513"/>
    </location>
</feature>
<dbReference type="Proteomes" id="UP000070412">
    <property type="component" value="Unassembled WGS sequence"/>
</dbReference>
<accession>A0A834R4I4</accession>
<evidence type="ECO:0000313" key="11">
    <source>
        <dbReference type="EMBL" id="KAF7489738.1"/>
    </source>
</evidence>
<comment type="subcellular location">
    <subcellularLocation>
        <location evidence="1">Cell membrane</location>
        <topology evidence="1">Multi-pass membrane protein</topology>
    </subcellularLocation>
</comment>
<evidence type="ECO:0000256" key="4">
    <source>
        <dbReference type="ARBA" id="ARBA00022692"/>
    </source>
</evidence>
<feature type="transmembrane region" description="Helical" evidence="9">
    <location>
        <begin position="263"/>
        <end position="287"/>
    </location>
</feature>
<keyword evidence="5 9" id="KW-1133">Transmembrane helix</keyword>
<feature type="compositionally biased region" description="Basic and acidic residues" evidence="8">
    <location>
        <begin position="1026"/>
        <end position="1035"/>
    </location>
</feature>
<evidence type="ECO:0000256" key="8">
    <source>
        <dbReference type="SAM" id="MobiDB-lite"/>
    </source>
</evidence>
<feature type="transmembrane region" description="Helical" evidence="9">
    <location>
        <begin position="24"/>
        <end position="43"/>
    </location>
</feature>
<feature type="transmembrane region" description="Helical" evidence="9">
    <location>
        <begin position="799"/>
        <end position="818"/>
    </location>
</feature>
<reference evidence="13" key="1">
    <citation type="journal article" date="2020" name="PLoS Negl. Trop. Dis.">
        <title>High-quality nuclear genome for Sarcoptes scabiei-A critical resource for a neglected parasite.</title>
        <authorList>
            <person name="Korhonen P.K."/>
            <person name="Gasser R.B."/>
            <person name="Ma G."/>
            <person name="Wang T."/>
            <person name="Stroehlein A.J."/>
            <person name="Young N.D."/>
            <person name="Ang C.S."/>
            <person name="Fernando D.D."/>
            <person name="Lu H.C."/>
            <person name="Taylor S."/>
            <person name="Reynolds S.L."/>
            <person name="Mofiz E."/>
            <person name="Najaraj S.H."/>
            <person name="Gowda H."/>
            <person name="Madugundu A."/>
            <person name="Renuse S."/>
            <person name="Holt D."/>
            <person name="Pandey A."/>
            <person name="Papenfuss A.T."/>
            <person name="Fischer K."/>
        </authorList>
    </citation>
    <scope>NUCLEOTIDE SEQUENCE [LARGE SCALE GENOMIC DNA]</scope>
</reference>
<dbReference type="PROSITE" id="PS50156">
    <property type="entry name" value="SSD"/>
    <property type="match status" value="1"/>
</dbReference>
<dbReference type="InterPro" id="IPR051697">
    <property type="entry name" value="Patched_domain-protein"/>
</dbReference>
<protein>
    <submittedName>
        <fullName evidence="11">Patched domain-containing protein 3</fullName>
    </submittedName>
</protein>
<feature type="region of interest" description="Disordered" evidence="8">
    <location>
        <begin position="1026"/>
        <end position="1091"/>
    </location>
</feature>
<feature type="domain" description="SSD" evidence="10">
    <location>
        <begin position="263"/>
        <end position="420"/>
    </location>
</feature>
<keyword evidence="7" id="KW-0325">Glycoprotein</keyword>
<dbReference type="Gene3D" id="1.20.1640.10">
    <property type="entry name" value="Multidrug efflux transporter AcrB transmembrane domain"/>
    <property type="match status" value="2"/>
</dbReference>
<dbReference type="PANTHER" id="PTHR10796">
    <property type="entry name" value="PATCHED-RELATED"/>
    <property type="match status" value="1"/>
</dbReference>
<dbReference type="Pfam" id="PF02460">
    <property type="entry name" value="Patched"/>
    <property type="match status" value="1"/>
</dbReference>
<feature type="transmembrane region" description="Helical" evidence="9">
    <location>
        <begin position="696"/>
        <end position="721"/>
    </location>
</feature>
<dbReference type="InterPro" id="IPR003392">
    <property type="entry name" value="PTHD_SSD"/>
</dbReference>
<feature type="transmembrane region" description="Helical" evidence="9">
    <location>
        <begin position="366"/>
        <end position="387"/>
    </location>
</feature>
<dbReference type="AlphaFoldDB" id="A0A834R4I4"/>
<evidence type="ECO:0000313" key="13">
    <source>
        <dbReference type="Proteomes" id="UP000070412"/>
    </source>
</evidence>
<dbReference type="EnsemblMetazoa" id="SSS_182s_mrna">
    <property type="protein sequence ID" value="KAF7489738.1"/>
    <property type="gene ID" value="SSS_182"/>
</dbReference>
<evidence type="ECO:0000256" key="2">
    <source>
        <dbReference type="ARBA" id="ARBA00005585"/>
    </source>
</evidence>
<evidence type="ECO:0000256" key="5">
    <source>
        <dbReference type="ARBA" id="ARBA00022989"/>
    </source>
</evidence>
<evidence type="ECO:0000256" key="6">
    <source>
        <dbReference type="ARBA" id="ARBA00023136"/>
    </source>
</evidence>
<evidence type="ECO:0000256" key="3">
    <source>
        <dbReference type="ARBA" id="ARBA00022475"/>
    </source>
</evidence>
<dbReference type="GO" id="GO:0005886">
    <property type="term" value="C:plasma membrane"/>
    <property type="evidence" value="ECO:0007669"/>
    <property type="project" value="UniProtKB-SubCell"/>
</dbReference>
<evidence type="ECO:0000256" key="7">
    <source>
        <dbReference type="ARBA" id="ARBA00023180"/>
    </source>
</evidence>
<feature type="transmembrane region" description="Helical" evidence="9">
    <location>
        <begin position="293"/>
        <end position="318"/>
    </location>
</feature>
<keyword evidence="3" id="KW-1003">Cell membrane</keyword>
<dbReference type="SUPFAM" id="SSF82866">
    <property type="entry name" value="Multidrug efflux transporter AcrB transmembrane domain"/>
    <property type="match status" value="2"/>
</dbReference>
<organism evidence="11">
    <name type="scientific">Sarcoptes scabiei</name>
    <name type="common">Itch mite</name>
    <name type="synonym">Acarus scabiei</name>
    <dbReference type="NCBI Taxonomy" id="52283"/>
    <lineage>
        <taxon>Eukaryota</taxon>
        <taxon>Metazoa</taxon>
        <taxon>Ecdysozoa</taxon>
        <taxon>Arthropoda</taxon>
        <taxon>Chelicerata</taxon>
        <taxon>Arachnida</taxon>
        <taxon>Acari</taxon>
        <taxon>Acariformes</taxon>
        <taxon>Sarcoptiformes</taxon>
        <taxon>Astigmata</taxon>
        <taxon>Psoroptidia</taxon>
        <taxon>Sarcoptoidea</taxon>
        <taxon>Sarcoptidae</taxon>
        <taxon>Sarcoptinae</taxon>
        <taxon>Sarcoptes</taxon>
    </lineage>
</organism>
<keyword evidence="13" id="KW-1185">Reference proteome</keyword>
<comment type="similarity">
    <text evidence="2">Belongs to the patched family.</text>
</comment>
<name>A0A834R4I4_SARSC</name>
<feature type="transmembrane region" description="Helical" evidence="9">
    <location>
        <begin position="727"/>
        <end position="748"/>
    </location>
</feature>
<reference evidence="12" key="3">
    <citation type="submission" date="2022-06" db="UniProtKB">
        <authorList>
            <consortium name="EnsemblMetazoa"/>
        </authorList>
    </citation>
    <scope>IDENTIFICATION</scope>
</reference>
<feature type="transmembrane region" description="Helical" evidence="9">
    <location>
        <begin position="325"/>
        <end position="346"/>
    </location>
</feature>
<keyword evidence="6 9" id="KW-0472">Membrane</keyword>
<keyword evidence="4 9" id="KW-0812">Transmembrane</keyword>
<dbReference type="InterPro" id="IPR000731">
    <property type="entry name" value="SSD"/>
</dbReference>
<feature type="transmembrane region" description="Helical" evidence="9">
    <location>
        <begin position="830"/>
        <end position="851"/>
    </location>
</feature>
<gene>
    <name evidence="11" type="primary">SSS_182g</name>
    <name evidence="11" type="ORF">SSS_182</name>
</gene>